<feature type="transmembrane region" description="Helical" evidence="1">
    <location>
        <begin position="33"/>
        <end position="52"/>
    </location>
</feature>
<dbReference type="EMBL" id="HBKQ01045346">
    <property type="protein sequence ID" value="CAE2269759.1"/>
    <property type="molecule type" value="Transcribed_RNA"/>
</dbReference>
<proteinExistence type="predicted"/>
<sequence>MGWGRLPAYFLGSHAGFRFRDRIGFHGNVADHLVIDLIFIGLLLLAFTAVVSRGMTILRGFGGIIRHGSGTLGALAIWLAHLSFGNRFRFSQFNSAPSCFLPMLLQVRGARSIATIATRQRG</sequence>
<gene>
    <name evidence="2" type="ORF">OAUR00152_LOCUS31282</name>
</gene>
<evidence type="ECO:0000256" key="1">
    <source>
        <dbReference type="SAM" id="Phobius"/>
    </source>
</evidence>
<organism evidence="2">
    <name type="scientific">Odontella aurita</name>
    <dbReference type="NCBI Taxonomy" id="265563"/>
    <lineage>
        <taxon>Eukaryota</taxon>
        <taxon>Sar</taxon>
        <taxon>Stramenopiles</taxon>
        <taxon>Ochrophyta</taxon>
        <taxon>Bacillariophyta</taxon>
        <taxon>Mediophyceae</taxon>
        <taxon>Biddulphiophycidae</taxon>
        <taxon>Eupodiscales</taxon>
        <taxon>Odontellaceae</taxon>
        <taxon>Odontella</taxon>
    </lineage>
</organism>
<protein>
    <submittedName>
        <fullName evidence="2">Uncharacterized protein</fullName>
    </submittedName>
</protein>
<reference evidence="2" key="1">
    <citation type="submission" date="2021-01" db="EMBL/GenBank/DDBJ databases">
        <authorList>
            <person name="Corre E."/>
            <person name="Pelletier E."/>
            <person name="Niang G."/>
            <person name="Scheremetjew M."/>
            <person name="Finn R."/>
            <person name="Kale V."/>
            <person name="Holt S."/>
            <person name="Cochrane G."/>
            <person name="Meng A."/>
            <person name="Brown T."/>
            <person name="Cohen L."/>
        </authorList>
    </citation>
    <scope>NUCLEOTIDE SEQUENCE</scope>
    <source>
        <strain evidence="2">Isolate 1302-5</strain>
    </source>
</reference>
<evidence type="ECO:0000313" key="2">
    <source>
        <dbReference type="EMBL" id="CAE2269759.1"/>
    </source>
</evidence>
<feature type="transmembrane region" description="Helical" evidence="1">
    <location>
        <begin position="64"/>
        <end position="84"/>
    </location>
</feature>
<keyword evidence="1" id="KW-0812">Transmembrane</keyword>
<dbReference type="AlphaFoldDB" id="A0A7S4N7A7"/>
<keyword evidence="1" id="KW-0472">Membrane</keyword>
<name>A0A7S4N7A7_9STRA</name>
<keyword evidence="1" id="KW-1133">Transmembrane helix</keyword>
<accession>A0A7S4N7A7</accession>